<dbReference type="Pfam" id="PF00069">
    <property type="entry name" value="Pkinase"/>
    <property type="match status" value="1"/>
</dbReference>
<accession>A0A7M2WS90</accession>
<dbReference type="PANTHER" id="PTHR43289:SF34">
    <property type="entry name" value="SERINE_THREONINE-PROTEIN KINASE YBDM-RELATED"/>
    <property type="match status" value="1"/>
</dbReference>
<evidence type="ECO:0000313" key="7">
    <source>
        <dbReference type="EMBL" id="QOV88279.1"/>
    </source>
</evidence>
<feature type="region of interest" description="Disordered" evidence="5">
    <location>
        <begin position="1"/>
        <end position="27"/>
    </location>
</feature>
<dbReference type="Pfam" id="PF03781">
    <property type="entry name" value="FGE-sulfatase"/>
    <property type="match status" value="1"/>
</dbReference>
<dbReference type="SUPFAM" id="SSF56112">
    <property type="entry name" value="Protein kinase-like (PK-like)"/>
    <property type="match status" value="1"/>
</dbReference>
<keyword evidence="1" id="KW-0808">Transferase</keyword>
<keyword evidence="2" id="KW-0547">Nucleotide-binding</keyword>
<evidence type="ECO:0000313" key="8">
    <source>
        <dbReference type="Proteomes" id="UP000593765"/>
    </source>
</evidence>
<evidence type="ECO:0000259" key="6">
    <source>
        <dbReference type="PROSITE" id="PS50011"/>
    </source>
</evidence>
<keyword evidence="3" id="KW-0418">Kinase</keyword>
<dbReference type="Gene3D" id="1.10.510.10">
    <property type="entry name" value="Transferase(Phosphotransferase) domain 1"/>
    <property type="match status" value="1"/>
</dbReference>
<evidence type="ECO:0000256" key="1">
    <source>
        <dbReference type="ARBA" id="ARBA00022679"/>
    </source>
</evidence>
<protein>
    <submittedName>
        <fullName evidence="7">SUMF1/EgtB/PvdO family nonheme iron enzyme</fullName>
    </submittedName>
</protein>
<gene>
    <name evidence="7" type="ORF">IPV69_18760</name>
</gene>
<dbReference type="GO" id="GO:0005524">
    <property type="term" value="F:ATP binding"/>
    <property type="evidence" value="ECO:0007669"/>
    <property type="project" value="UniProtKB-KW"/>
</dbReference>
<dbReference type="Proteomes" id="UP000593765">
    <property type="component" value="Chromosome"/>
</dbReference>
<proteinExistence type="predicted"/>
<sequence length="676" mass="74172">MYSHSPHRAAECERGGGPDAANRARYSPPLQPCTRAAEERAIEVNPAGVAQWCLMSGDAESESQDRRVRFAQLLAARAGQMPTPLKVLSDEELEAPIDLTVAPTVDPVTIPEGAEHPPLPQVLGFRVRQLISVGGQGAVYDAYHEESQQDVALKVFHGGRFMTASARRRLEREVRALSAVTHRCVLKVVDRGQTDDGSFYLATERIDGQSLELEAIRLRSASDYRGIIRLFVEIADGLGAIHGAGLVHRDLKPENILVDTGGKPHLIDFGLARFFQPEGRHRSLATVTSTGQILGTLAWASPEQADGDSATLGPRSDIYAFGVLLYHSLSGEFPYEVSGTISEVIAQIRRSPPRSMNSRPVSVAGIDATSVSRIVTIALAKSPADRYESIGALQLDLQRVLAGEVVTRSPPPRWKRAWKWLYLLPLACLTIPVFVLLPTGDRAGVVAPLTMPTHETKLGIRLIRLNPAQFQMGSPTTEVGHQQDERRHSESIAKPYWIATTEVTRAQYRRLMEPGAKEDTDSLPMTNITFEDATEFCRRLSAAEGRVFRLPDEREWEYGCRAGAPGPFAGTGQLESMGWHAANSDRKLQPVGTKSPNHWGLFDMHGNARELCRDAYEAGYSQAMTRPERYPRACRGGSVLSEPHDCRSAARGAALESLTAPDVGFRVVMEADPDDR</sequence>
<dbReference type="InterPro" id="IPR042095">
    <property type="entry name" value="SUMF_sf"/>
</dbReference>
<dbReference type="AlphaFoldDB" id="A0A7M2WS90"/>
<dbReference type="InterPro" id="IPR016187">
    <property type="entry name" value="CTDL_fold"/>
</dbReference>
<dbReference type="CDD" id="cd14014">
    <property type="entry name" value="STKc_PknB_like"/>
    <property type="match status" value="1"/>
</dbReference>
<dbReference type="SMART" id="SM00220">
    <property type="entry name" value="S_TKc"/>
    <property type="match status" value="1"/>
</dbReference>
<dbReference type="InterPro" id="IPR000719">
    <property type="entry name" value="Prot_kinase_dom"/>
</dbReference>
<dbReference type="Gene3D" id="3.90.1580.10">
    <property type="entry name" value="paralog of FGE (formylglycine-generating enzyme)"/>
    <property type="match status" value="1"/>
</dbReference>
<keyword evidence="8" id="KW-1185">Reference proteome</keyword>
<dbReference type="InterPro" id="IPR011009">
    <property type="entry name" value="Kinase-like_dom_sf"/>
</dbReference>
<name>A0A7M2WS90_9BACT</name>
<dbReference type="Gene3D" id="3.30.200.20">
    <property type="entry name" value="Phosphorylase Kinase, domain 1"/>
    <property type="match status" value="1"/>
</dbReference>
<dbReference type="KEGG" id="hbs:IPV69_18760"/>
<dbReference type="EMBL" id="CP063458">
    <property type="protein sequence ID" value="QOV88279.1"/>
    <property type="molecule type" value="Genomic_DNA"/>
</dbReference>
<dbReference type="GO" id="GO:0004674">
    <property type="term" value="F:protein serine/threonine kinase activity"/>
    <property type="evidence" value="ECO:0007669"/>
    <property type="project" value="TreeGrafter"/>
</dbReference>
<evidence type="ECO:0000256" key="4">
    <source>
        <dbReference type="ARBA" id="ARBA00022840"/>
    </source>
</evidence>
<dbReference type="InterPro" id="IPR008271">
    <property type="entry name" value="Ser/Thr_kinase_AS"/>
</dbReference>
<evidence type="ECO:0000256" key="3">
    <source>
        <dbReference type="ARBA" id="ARBA00022777"/>
    </source>
</evidence>
<reference evidence="7 8" key="1">
    <citation type="submission" date="2020-10" db="EMBL/GenBank/DDBJ databases">
        <title>Wide distribution of Phycisphaera-like planctomycetes from WD2101 soil group in peatlands and genome analysis of the first cultivated representative.</title>
        <authorList>
            <person name="Dedysh S.N."/>
            <person name="Beletsky A.V."/>
            <person name="Ivanova A."/>
            <person name="Kulichevskaya I.S."/>
            <person name="Suzina N.E."/>
            <person name="Philippov D.A."/>
            <person name="Rakitin A.L."/>
            <person name="Mardanov A.V."/>
            <person name="Ravin N.V."/>
        </authorList>
    </citation>
    <scope>NUCLEOTIDE SEQUENCE [LARGE SCALE GENOMIC DNA]</scope>
    <source>
        <strain evidence="7 8">M1803</strain>
    </source>
</reference>
<organism evidence="7 8">
    <name type="scientific">Humisphaera borealis</name>
    <dbReference type="NCBI Taxonomy" id="2807512"/>
    <lineage>
        <taxon>Bacteria</taxon>
        <taxon>Pseudomonadati</taxon>
        <taxon>Planctomycetota</taxon>
        <taxon>Phycisphaerae</taxon>
        <taxon>Tepidisphaerales</taxon>
        <taxon>Tepidisphaeraceae</taxon>
        <taxon>Humisphaera</taxon>
    </lineage>
</organism>
<dbReference type="PANTHER" id="PTHR43289">
    <property type="entry name" value="MITOGEN-ACTIVATED PROTEIN KINASE KINASE KINASE 20-RELATED"/>
    <property type="match status" value="1"/>
</dbReference>
<dbReference type="PROSITE" id="PS50011">
    <property type="entry name" value="PROTEIN_KINASE_DOM"/>
    <property type="match status" value="1"/>
</dbReference>
<feature type="domain" description="Protein kinase" evidence="6">
    <location>
        <begin position="125"/>
        <end position="401"/>
    </location>
</feature>
<evidence type="ECO:0000256" key="2">
    <source>
        <dbReference type="ARBA" id="ARBA00022741"/>
    </source>
</evidence>
<dbReference type="InterPro" id="IPR005532">
    <property type="entry name" value="SUMF_dom"/>
</dbReference>
<dbReference type="SUPFAM" id="SSF56436">
    <property type="entry name" value="C-type lectin-like"/>
    <property type="match status" value="1"/>
</dbReference>
<keyword evidence="4" id="KW-0067">ATP-binding</keyword>
<evidence type="ECO:0000256" key="5">
    <source>
        <dbReference type="SAM" id="MobiDB-lite"/>
    </source>
</evidence>
<dbReference type="PROSITE" id="PS00108">
    <property type="entry name" value="PROTEIN_KINASE_ST"/>
    <property type="match status" value="1"/>
</dbReference>